<evidence type="ECO:0000313" key="10">
    <source>
        <dbReference type="Proteomes" id="UP000177925"/>
    </source>
</evidence>
<dbReference type="EMBL" id="MFSS01000113">
    <property type="protein sequence ID" value="OGI41873.1"/>
    <property type="molecule type" value="Genomic_DNA"/>
</dbReference>
<dbReference type="PROSITE" id="PS51352">
    <property type="entry name" value="THIOREDOXIN_2"/>
    <property type="match status" value="1"/>
</dbReference>
<dbReference type="FunFam" id="3.40.30.10:FF:000001">
    <property type="entry name" value="Thioredoxin"/>
    <property type="match status" value="1"/>
</dbReference>
<evidence type="ECO:0000256" key="1">
    <source>
        <dbReference type="ARBA" id="ARBA00008987"/>
    </source>
</evidence>
<feature type="site" description="Deprotonates C-terminal active site Cys" evidence="6">
    <location>
        <position position="26"/>
    </location>
</feature>
<gene>
    <name evidence="9" type="ORF">A2150_04740</name>
</gene>
<keyword evidence="4 7" id="KW-1015">Disulfide bond</keyword>
<dbReference type="Proteomes" id="UP000177925">
    <property type="component" value="Unassembled WGS sequence"/>
</dbReference>
<comment type="caution">
    <text evidence="9">The sequence shown here is derived from an EMBL/GenBank/DDBJ whole genome shotgun (WGS) entry which is preliminary data.</text>
</comment>
<reference evidence="9 10" key="1">
    <citation type="journal article" date="2016" name="Nat. Commun.">
        <title>Thousands of microbial genomes shed light on interconnected biogeochemical processes in an aquifer system.</title>
        <authorList>
            <person name="Anantharaman K."/>
            <person name="Brown C.T."/>
            <person name="Hug L.A."/>
            <person name="Sharon I."/>
            <person name="Castelle C.J."/>
            <person name="Probst A.J."/>
            <person name="Thomas B.C."/>
            <person name="Singh A."/>
            <person name="Wilkins M.J."/>
            <person name="Karaoz U."/>
            <person name="Brodie E.L."/>
            <person name="Williams K.H."/>
            <person name="Hubbard S.S."/>
            <person name="Banfield J.F."/>
        </authorList>
    </citation>
    <scope>NUCLEOTIDE SEQUENCE [LARGE SCALE GENOMIC DNA]</scope>
</reference>
<dbReference type="GO" id="GO:0005737">
    <property type="term" value="C:cytoplasm"/>
    <property type="evidence" value="ECO:0007669"/>
    <property type="project" value="TreeGrafter"/>
</dbReference>
<dbReference type="InterPro" id="IPR036249">
    <property type="entry name" value="Thioredoxin-like_sf"/>
</dbReference>
<sequence length="111" mass="12233">PIYDVTEHDFAAKVLEASAHTPVLVDFWADWCGPCRVLTPILEKVVQTYNGGVLLAKVEADENMRLAGAYKLRGFPTVLLFARGVEVGRFSGARTDSQVRSFLDDHLAVGR</sequence>
<feature type="active site" description="Nucleophile" evidence="6">
    <location>
        <position position="35"/>
    </location>
</feature>
<evidence type="ECO:0000256" key="3">
    <source>
        <dbReference type="ARBA" id="ARBA00022982"/>
    </source>
</evidence>
<proteinExistence type="inferred from homology"/>
<feature type="domain" description="Thioredoxin" evidence="8">
    <location>
        <begin position="1"/>
        <end position="108"/>
    </location>
</feature>
<dbReference type="Pfam" id="PF00085">
    <property type="entry name" value="Thioredoxin"/>
    <property type="match status" value="1"/>
</dbReference>
<feature type="active site" description="Nucleophile" evidence="6">
    <location>
        <position position="32"/>
    </location>
</feature>
<feature type="site" description="Contributes to redox potential value" evidence="6">
    <location>
        <position position="34"/>
    </location>
</feature>
<evidence type="ECO:0000259" key="8">
    <source>
        <dbReference type="PROSITE" id="PS51352"/>
    </source>
</evidence>
<evidence type="ECO:0000256" key="6">
    <source>
        <dbReference type="PIRSR" id="PIRSR000077-1"/>
    </source>
</evidence>
<comment type="similarity">
    <text evidence="1">Belongs to the thioredoxin family.</text>
</comment>
<feature type="non-terminal residue" evidence="9">
    <location>
        <position position="1"/>
    </location>
</feature>
<dbReference type="AlphaFoldDB" id="A0A1F6T9S1"/>
<feature type="site" description="Contributes to redox potential value" evidence="6">
    <location>
        <position position="33"/>
    </location>
</feature>
<dbReference type="PANTHER" id="PTHR45663:SF11">
    <property type="entry name" value="GEO12009P1"/>
    <property type="match status" value="1"/>
</dbReference>
<evidence type="ECO:0000256" key="7">
    <source>
        <dbReference type="PIRSR" id="PIRSR000077-4"/>
    </source>
</evidence>
<evidence type="ECO:0000313" key="9">
    <source>
        <dbReference type="EMBL" id="OGI41873.1"/>
    </source>
</evidence>
<evidence type="ECO:0000256" key="2">
    <source>
        <dbReference type="ARBA" id="ARBA00022448"/>
    </source>
</evidence>
<evidence type="ECO:0000256" key="5">
    <source>
        <dbReference type="ARBA" id="ARBA00023284"/>
    </source>
</evidence>
<dbReference type="GO" id="GO:0015035">
    <property type="term" value="F:protein-disulfide reductase activity"/>
    <property type="evidence" value="ECO:0007669"/>
    <property type="project" value="InterPro"/>
</dbReference>
<feature type="disulfide bond" description="Redox-active" evidence="7">
    <location>
        <begin position="32"/>
        <end position="35"/>
    </location>
</feature>
<keyword evidence="3" id="KW-0249">Electron transport</keyword>
<keyword evidence="5 7" id="KW-0676">Redox-active center</keyword>
<keyword evidence="2" id="KW-0813">Transport</keyword>
<dbReference type="PRINTS" id="PR00421">
    <property type="entry name" value="THIOREDOXIN"/>
</dbReference>
<organism evidence="9 10">
    <name type="scientific">Candidatus Muproteobacteria bacterium RBG_16_64_11</name>
    <dbReference type="NCBI Taxonomy" id="1817758"/>
    <lineage>
        <taxon>Bacteria</taxon>
        <taxon>Pseudomonadati</taxon>
        <taxon>Pseudomonadota</taxon>
        <taxon>Candidatus Muproteobacteria</taxon>
    </lineage>
</organism>
<dbReference type="SUPFAM" id="SSF52833">
    <property type="entry name" value="Thioredoxin-like"/>
    <property type="match status" value="1"/>
</dbReference>
<dbReference type="InterPro" id="IPR017937">
    <property type="entry name" value="Thioredoxin_CS"/>
</dbReference>
<dbReference type="InterPro" id="IPR005746">
    <property type="entry name" value="Thioredoxin"/>
</dbReference>
<dbReference type="InterPro" id="IPR013766">
    <property type="entry name" value="Thioredoxin_domain"/>
</dbReference>
<accession>A0A1F6T9S1</accession>
<dbReference type="PANTHER" id="PTHR45663">
    <property type="entry name" value="GEO12009P1"/>
    <property type="match status" value="1"/>
</dbReference>
<dbReference type="PIRSF" id="PIRSF000077">
    <property type="entry name" value="Thioredoxin"/>
    <property type="match status" value="1"/>
</dbReference>
<dbReference type="PROSITE" id="PS00194">
    <property type="entry name" value="THIOREDOXIN_1"/>
    <property type="match status" value="1"/>
</dbReference>
<name>A0A1F6T9S1_9PROT</name>
<protein>
    <submittedName>
        <fullName evidence="9">Thiol reductase thioredoxin</fullName>
    </submittedName>
</protein>
<dbReference type="Gene3D" id="3.40.30.10">
    <property type="entry name" value="Glutaredoxin"/>
    <property type="match status" value="1"/>
</dbReference>
<dbReference type="CDD" id="cd02947">
    <property type="entry name" value="TRX_family"/>
    <property type="match status" value="1"/>
</dbReference>
<evidence type="ECO:0000256" key="4">
    <source>
        <dbReference type="ARBA" id="ARBA00023157"/>
    </source>
</evidence>